<dbReference type="AlphaFoldDB" id="A0AAJ7SAQ3"/>
<evidence type="ECO:0000256" key="5">
    <source>
        <dbReference type="ARBA" id="ARBA00023136"/>
    </source>
</evidence>
<dbReference type="GeneID" id="108631175"/>
<dbReference type="PANTHER" id="PTHR13628">
    <property type="entry name" value="TRANSMEMBRANE PROTEIN 267"/>
    <property type="match status" value="1"/>
</dbReference>
<dbReference type="PANTHER" id="PTHR13628:SF1">
    <property type="entry name" value="TRANSMEMBRANE PROTEIN 267"/>
    <property type="match status" value="1"/>
</dbReference>
<name>A0AAJ7SAQ3_9HYME</name>
<accession>A0AAJ7SAQ3</accession>
<proteinExistence type="predicted"/>
<feature type="transmembrane region" description="Helical" evidence="6">
    <location>
        <begin position="101"/>
        <end position="128"/>
    </location>
</feature>
<evidence type="ECO:0000313" key="8">
    <source>
        <dbReference type="RefSeq" id="XP_026674489.1"/>
    </source>
</evidence>
<organism evidence="7 8">
    <name type="scientific">Ceratina calcarata</name>
    <dbReference type="NCBI Taxonomy" id="156304"/>
    <lineage>
        <taxon>Eukaryota</taxon>
        <taxon>Metazoa</taxon>
        <taxon>Ecdysozoa</taxon>
        <taxon>Arthropoda</taxon>
        <taxon>Hexapoda</taxon>
        <taxon>Insecta</taxon>
        <taxon>Pterygota</taxon>
        <taxon>Neoptera</taxon>
        <taxon>Endopterygota</taxon>
        <taxon>Hymenoptera</taxon>
        <taxon>Apocrita</taxon>
        <taxon>Aculeata</taxon>
        <taxon>Apoidea</taxon>
        <taxon>Anthophila</taxon>
        <taxon>Apidae</taxon>
        <taxon>Ceratina</taxon>
        <taxon>Zadontomerus</taxon>
    </lineage>
</organism>
<evidence type="ECO:0000256" key="3">
    <source>
        <dbReference type="ARBA" id="ARBA00022692"/>
    </source>
</evidence>
<protein>
    <recommendedName>
        <fullName evidence="2">Transmembrane protein 267</fullName>
    </recommendedName>
</protein>
<evidence type="ECO:0000256" key="4">
    <source>
        <dbReference type="ARBA" id="ARBA00022989"/>
    </source>
</evidence>
<dbReference type="InterPro" id="IPR026572">
    <property type="entry name" value="TMEM267"/>
</dbReference>
<comment type="subcellular location">
    <subcellularLocation>
        <location evidence="1">Membrane</location>
        <topology evidence="1">Multi-pass membrane protein</topology>
    </subcellularLocation>
</comment>
<dbReference type="Proteomes" id="UP000694925">
    <property type="component" value="Unplaced"/>
</dbReference>
<keyword evidence="4 6" id="KW-1133">Transmembrane helix</keyword>
<evidence type="ECO:0000313" key="7">
    <source>
        <dbReference type="Proteomes" id="UP000694925"/>
    </source>
</evidence>
<evidence type="ECO:0000256" key="2">
    <source>
        <dbReference type="ARBA" id="ARBA00013977"/>
    </source>
</evidence>
<keyword evidence="3 6" id="KW-0812">Transmembrane</keyword>
<dbReference type="GO" id="GO:0016020">
    <property type="term" value="C:membrane"/>
    <property type="evidence" value="ECO:0007669"/>
    <property type="project" value="UniProtKB-SubCell"/>
</dbReference>
<keyword evidence="7" id="KW-1185">Reference proteome</keyword>
<reference evidence="8" key="1">
    <citation type="submission" date="2025-08" db="UniProtKB">
        <authorList>
            <consortium name="RefSeq"/>
        </authorList>
    </citation>
    <scope>IDENTIFICATION</scope>
    <source>
        <tissue evidence="8">Whole body</tissue>
    </source>
</reference>
<evidence type="ECO:0000256" key="1">
    <source>
        <dbReference type="ARBA" id="ARBA00004141"/>
    </source>
</evidence>
<dbReference type="RefSeq" id="XP_026674489.1">
    <property type="nucleotide sequence ID" value="XM_026818688.1"/>
</dbReference>
<feature type="transmembrane region" description="Helical" evidence="6">
    <location>
        <begin position="72"/>
        <end position="95"/>
    </location>
</feature>
<feature type="transmembrane region" description="Helical" evidence="6">
    <location>
        <begin position="35"/>
        <end position="60"/>
    </location>
</feature>
<feature type="transmembrane region" description="Helical" evidence="6">
    <location>
        <begin position="12"/>
        <end position="29"/>
    </location>
</feature>
<sequence>MFLLKTDMFLRLALTGAIGICSIIGDQGLKYGKTAAARAIFDNVTHAIVGGLSWAIILNLSKKSLVQNFSSIVWCFALSSFIDVDHFIAACSWRLSEVNELLTYFAIAGGITLGALLLLFILVCVLFVKVNRLSKDGSNQLNKQTNMMADFCYTNPTIVPGELLSRRGFSMYSGSDTYNDDYGTKKDYQYGSYYEARSKF</sequence>
<evidence type="ECO:0000256" key="6">
    <source>
        <dbReference type="SAM" id="Phobius"/>
    </source>
</evidence>
<gene>
    <name evidence="8" type="primary">LOC108631175</name>
</gene>
<keyword evidence="5 6" id="KW-0472">Membrane</keyword>